<evidence type="ECO:0000313" key="14">
    <source>
        <dbReference type="EMBL" id="MDQ0205295.1"/>
    </source>
</evidence>
<dbReference type="InterPro" id="IPR022919">
    <property type="entry name" value="Pept_M48_protease_HtpX"/>
</dbReference>
<evidence type="ECO:0000256" key="11">
    <source>
        <dbReference type="ARBA" id="ARBA00023136"/>
    </source>
</evidence>
<keyword evidence="8 12" id="KW-0862">Zinc</keyword>
<dbReference type="EMBL" id="JAUSUA010000001">
    <property type="protein sequence ID" value="MDQ0205295.1"/>
    <property type="molecule type" value="Genomic_DNA"/>
</dbReference>
<feature type="active site" evidence="12">
    <location>
        <position position="146"/>
    </location>
</feature>
<comment type="subcellular location">
    <subcellularLocation>
        <location evidence="1 12">Cell membrane</location>
        <topology evidence="1 12">Multi-pass membrane protein</topology>
    </subcellularLocation>
</comment>
<dbReference type="PANTHER" id="PTHR43221:SF1">
    <property type="entry name" value="PROTEASE HTPX"/>
    <property type="match status" value="1"/>
</dbReference>
<dbReference type="GO" id="GO:0016787">
    <property type="term" value="F:hydrolase activity"/>
    <property type="evidence" value="ECO:0007669"/>
    <property type="project" value="UniProtKB-KW"/>
</dbReference>
<evidence type="ECO:0000256" key="5">
    <source>
        <dbReference type="ARBA" id="ARBA00022692"/>
    </source>
</evidence>
<dbReference type="Pfam" id="PF01435">
    <property type="entry name" value="Peptidase_M48"/>
    <property type="match status" value="1"/>
</dbReference>
<evidence type="ECO:0000256" key="2">
    <source>
        <dbReference type="ARBA" id="ARBA00009779"/>
    </source>
</evidence>
<sequence>MHLYQQISRNKRQTVYIVAGFILFILAVGAAITYMFIGDYISGIILAVLFGGGYTLIMLMSSTNVVMKMNHAQEIRSSDDHAYLWNTVDSLSMVAQIPQPRIFIIRDASPNAFATGTSPKKAAVAVTTGLLDQLNREELEGVLAHEIAHVRNYDVRLATIAVALVSAIAILSDIGARSMRYGTRGRGNSNNKQNGIILILSLVLILLSPFIATLIRLAISRNREFLADATAAELTRNPYALANALKKITNSNVPVKEASETSASLYFADPLKKKAAGLFSTHPQPGERIKRLESM</sequence>
<dbReference type="CDD" id="cd07340">
    <property type="entry name" value="M48B_Htpx_like"/>
    <property type="match status" value="1"/>
</dbReference>
<keyword evidence="10 12" id="KW-0482">Metalloprotease</keyword>
<reference evidence="14 15" key="1">
    <citation type="submission" date="2023-07" db="EMBL/GenBank/DDBJ databases">
        <title>Genomic Encyclopedia of Type Strains, Phase IV (KMG-IV): sequencing the most valuable type-strain genomes for metagenomic binning, comparative biology and taxonomic classification.</title>
        <authorList>
            <person name="Goeker M."/>
        </authorList>
    </citation>
    <scope>NUCLEOTIDE SEQUENCE [LARGE SCALE GENOMIC DNA]</scope>
    <source>
        <strain evidence="14 15">DSM 19154</strain>
    </source>
</reference>
<evidence type="ECO:0000256" key="6">
    <source>
        <dbReference type="ARBA" id="ARBA00022723"/>
    </source>
</evidence>
<dbReference type="Gene3D" id="3.30.2010.10">
    <property type="entry name" value="Metalloproteases ('zincins'), catalytic domain"/>
    <property type="match status" value="1"/>
</dbReference>
<keyword evidence="4 12" id="KW-0645">Protease</keyword>
<keyword evidence="3 12" id="KW-1003">Cell membrane</keyword>
<evidence type="ECO:0000256" key="7">
    <source>
        <dbReference type="ARBA" id="ARBA00022801"/>
    </source>
</evidence>
<feature type="transmembrane region" description="Helical" evidence="12">
    <location>
        <begin position="157"/>
        <end position="176"/>
    </location>
</feature>
<dbReference type="HAMAP" id="MF_00188">
    <property type="entry name" value="Pept_M48_protease_HtpX"/>
    <property type="match status" value="1"/>
</dbReference>
<gene>
    <name evidence="12" type="primary">htpX</name>
    <name evidence="14" type="ORF">J2S05_000069</name>
</gene>
<accession>A0ABT9YBS8</accession>
<evidence type="ECO:0000256" key="10">
    <source>
        <dbReference type="ARBA" id="ARBA00023049"/>
    </source>
</evidence>
<feature type="binding site" evidence="12">
    <location>
        <position position="149"/>
    </location>
    <ligand>
        <name>Zn(2+)</name>
        <dbReference type="ChEBI" id="CHEBI:29105"/>
        <note>catalytic</note>
    </ligand>
</feature>
<feature type="binding site" evidence="12">
    <location>
        <position position="145"/>
    </location>
    <ligand>
        <name>Zn(2+)</name>
        <dbReference type="ChEBI" id="CHEBI:29105"/>
        <note>catalytic</note>
    </ligand>
</feature>
<keyword evidence="7 12" id="KW-0378">Hydrolase</keyword>
<feature type="binding site" evidence="12">
    <location>
        <position position="224"/>
    </location>
    <ligand>
        <name>Zn(2+)</name>
        <dbReference type="ChEBI" id="CHEBI:29105"/>
        <note>catalytic</note>
    </ligand>
</feature>
<evidence type="ECO:0000256" key="1">
    <source>
        <dbReference type="ARBA" id="ARBA00004651"/>
    </source>
</evidence>
<evidence type="ECO:0000313" key="15">
    <source>
        <dbReference type="Proteomes" id="UP001225034"/>
    </source>
</evidence>
<proteinExistence type="inferred from homology"/>
<evidence type="ECO:0000256" key="12">
    <source>
        <dbReference type="HAMAP-Rule" id="MF_00188"/>
    </source>
</evidence>
<feature type="transmembrane region" description="Helical" evidence="12">
    <location>
        <begin position="196"/>
        <end position="219"/>
    </location>
</feature>
<dbReference type="NCBIfam" id="NF003425">
    <property type="entry name" value="PRK04897.1"/>
    <property type="match status" value="1"/>
</dbReference>
<dbReference type="PANTHER" id="PTHR43221">
    <property type="entry name" value="PROTEASE HTPX"/>
    <property type="match status" value="1"/>
</dbReference>
<evidence type="ECO:0000256" key="8">
    <source>
        <dbReference type="ARBA" id="ARBA00022833"/>
    </source>
</evidence>
<evidence type="ECO:0000259" key="13">
    <source>
        <dbReference type="Pfam" id="PF01435"/>
    </source>
</evidence>
<dbReference type="RefSeq" id="WP_306978873.1">
    <property type="nucleotide sequence ID" value="NZ_JAUSUA010000001.1"/>
</dbReference>
<keyword evidence="14" id="KW-0346">Stress response</keyword>
<dbReference type="InterPro" id="IPR001915">
    <property type="entry name" value="Peptidase_M48"/>
</dbReference>
<keyword evidence="9 12" id="KW-1133">Transmembrane helix</keyword>
<protein>
    <recommendedName>
        <fullName evidence="12">Protease HtpX homolog</fullName>
        <ecNumber evidence="12">3.4.24.-</ecNumber>
    </recommendedName>
</protein>
<evidence type="ECO:0000256" key="4">
    <source>
        <dbReference type="ARBA" id="ARBA00022670"/>
    </source>
</evidence>
<feature type="transmembrane region" description="Helical" evidence="12">
    <location>
        <begin position="43"/>
        <end position="67"/>
    </location>
</feature>
<comment type="caution">
    <text evidence="14">The sequence shown here is derived from an EMBL/GenBank/DDBJ whole genome shotgun (WGS) entry which is preliminary data.</text>
</comment>
<keyword evidence="11 12" id="KW-0472">Membrane</keyword>
<keyword evidence="15" id="KW-1185">Reference proteome</keyword>
<keyword evidence="5 12" id="KW-0812">Transmembrane</keyword>
<organism evidence="14 15">
    <name type="scientific">Alkalicoccobacillus murimartini</name>
    <dbReference type="NCBI Taxonomy" id="171685"/>
    <lineage>
        <taxon>Bacteria</taxon>
        <taxon>Bacillati</taxon>
        <taxon>Bacillota</taxon>
        <taxon>Bacilli</taxon>
        <taxon>Bacillales</taxon>
        <taxon>Bacillaceae</taxon>
        <taxon>Alkalicoccobacillus</taxon>
    </lineage>
</organism>
<dbReference type="EC" id="3.4.24.-" evidence="12"/>
<dbReference type="InterPro" id="IPR050083">
    <property type="entry name" value="HtpX_protease"/>
</dbReference>
<evidence type="ECO:0000256" key="9">
    <source>
        <dbReference type="ARBA" id="ARBA00022989"/>
    </source>
</evidence>
<dbReference type="Proteomes" id="UP001225034">
    <property type="component" value="Unassembled WGS sequence"/>
</dbReference>
<name>A0ABT9YBS8_9BACI</name>
<comment type="cofactor">
    <cofactor evidence="12">
        <name>Zn(2+)</name>
        <dbReference type="ChEBI" id="CHEBI:29105"/>
    </cofactor>
    <text evidence="12">Binds 1 zinc ion per subunit.</text>
</comment>
<comment type="similarity">
    <text evidence="2 12">Belongs to the peptidase M48B family.</text>
</comment>
<feature type="transmembrane region" description="Helical" evidence="12">
    <location>
        <begin position="15"/>
        <end position="37"/>
    </location>
</feature>
<evidence type="ECO:0000256" key="3">
    <source>
        <dbReference type="ARBA" id="ARBA00022475"/>
    </source>
</evidence>
<keyword evidence="6 12" id="KW-0479">Metal-binding</keyword>
<feature type="domain" description="Peptidase M48" evidence="13">
    <location>
        <begin position="82"/>
        <end position="294"/>
    </location>
</feature>